<keyword evidence="1" id="KW-0479">Metal-binding</keyword>
<accession>A0A4Y9ZZM0</accession>
<dbReference type="InterPro" id="IPR026992">
    <property type="entry name" value="DIOX_N"/>
</dbReference>
<dbReference type="AlphaFoldDB" id="A0A4Y9ZZM0"/>
<dbReference type="OrthoDB" id="406156at2759"/>
<organism evidence="5 6">
    <name type="scientific">Hericium alpestre</name>
    <dbReference type="NCBI Taxonomy" id="135208"/>
    <lineage>
        <taxon>Eukaryota</taxon>
        <taxon>Fungi</taxon>
        <taxon>Dikarya</taxon>
        <taxon>Basidiomycota</taxon>
        <taxon>Agaricomycotina</taxon>
        <taxon>Agaricomycetes</taxon>
        <taxon>Russulales</taxon>
        <taxon>Hericiaceae</taxon>
        <taxon>Hericium</taxon>
    </lineage>
</organism>
<dbReference type="PANTHER" id="PTHR10209:SF881">
    <property type="entry name" value="FI07970P-RELATED"/>
    <property type="match status" value="1"/>
</dbReference>
<dbReference type="Pfam" id="PF14226">
    <property type="entry name" value="DIOX_N"/>
    <property type="match status" value="1"/>
</dbReference>
<dbReference type="Proteomes" id="UP000298061">
    <property type="component" value="Unassembled WGS sequence"/>
</dbReference>
<evidence type="ECO:0000256" key="2">
    <source>
        <dbReference type="ARBA" id="ARBA00023002"/>
    </source>
</evidence>
<feature type="domain" description="Non-haem dioxygenase N-terminal" evidence="4">
    <location>
        <begin position="28"/>
        <end position="134"/>
    </location>
</feature>
<evidence type="ECO:0000259" key="4">
    <source>
        <dbReference type="Pfam" id="PF14226"/>
    </source>
</evidence>
<reference evidence="5 6" key="1">
    <citation type="submission" date="2019-02" db="EMBL/GenBank/DDBJ databases">
        <title>Genome sequencing of the rare red list fungi Hericium alpestre (H. flagellum).</title>
        <authorList>
            <person name="Buettner E."/>
            <person name="Kellner H."/>
        </authorList>
    </citation>
    <scope>NUCLEOTIDE SEQUENCE [LARGE SCALE GENOMIC DNA]</scope>
    <source>
        <strain evidence="5 6">DSM 108284</strain>
    </source>
</reference>
<dbReference type="SUPFAM" id="SSF51197">
    <property type="entry name" value="Clavaminate synthase-like"/>
    <property type="match status" value="1"/>
</dbReference>
<keyword evidence="2" id="KW-0560">Oxidoreductase</keyword>
<dbReference type="Gene3D" id="2.60.120.330">
    <property type="entry name" value="B-lactam Antibiotic, Isopenicillin N Synthase, Chain"/>
    <property type="match status" value="1"/>
</dbReference>
<keyword evidence="3" id="KW-0408">Iron</keyword>
<dbReference type="GO" id="GO:0046872">
    <property type="term" value="F:metal ion binding"/>
    <property type="evidence" value="ECO:0007669"/>
    <property type="project" value="UniProtKB-KW"/>
</dbReference>
<dbReference type="EMBL" id="SFCI01000357">
    <property type="protein sequence ID" value="TFY80316.1"/>
    <property type="molecule type" value="Genomic_DNA"/>
</dbReference>
<proteinExistence type="predicted"/>
<name>A0A4Y9ZZM0_9AGAM</name>
<evidence type="ECO:0000313" key="6">
    <source>
        <dbReference type="Proteomes" id="UP000298061"/>
    </source>
</evidence>
<evidence type="ECO:0000256" key="1">
    <source>
        <dbReference type="ARBA" id="ARBA00022723"/>
    </source>
</evidence>
<protein>
    <recommendedName>
        <fullName evidence="4">Non-haem dioxygenase N-terminal domain-containing protein</fullName>
    </recommendedName>
</protein>
<evidence type="ECO:0000313" key="5">
    <source>
        <dbReference type="EMBL" id="TFY80316.1"/>
    </source>
</evidence>
<dbReference type="STRING" id="135208.A0A4Y9ZZM0"/>
<keyword evidence="6" id="KW-1185">Reference proteome</keyword>
<comment type="caution">
    <text evidence="5">The sequence shown here is derived from an EMBL/GenBank/DDBJ whole genome shotgun (WGS) entry which is preliminary data.</text>
</comment>
<gene>
    <name evidence="5" type="ORF">EWM64_g3697</name>
</gene>
<evidence type="ECO:0000256" key="3">
    <source>
        <dbReference type="ARBA" id="ARBA00023004"/>
    </source>
</evidence>
<dbReference type="InterPro" id="IPR027443">
    <property type="entry name" value="IPNS-like_sf"/>
</dbReference>
<dbReference type="PANTHER" id="PTHR10209">
    <property type="entry name" value="OXIDOREDUCTASE, 2OG-FE II OXYGENASE FAMILY PROTEIN"/>
    <property type="match status" value="1"/>
</dbReference>
<sequence>MPAITVPPIPQWKPAPPTEAELDWAQLEIIDLAQVHTPEGRAEQARKARDALHKQGFFYVVNHGLESDQVERMFDIASVPFTQVAPEEKNIYEAKIKETGTFMGYKPLQYWHIANGVKDRLEHYNLNRNVDLKQHPVALRSLLPEIRSFIKFNHEKVVHELDRLLALGLELPEDALVKLHEFGEKNHSYCRFIM</sequence>
<dbReference type="GO" id="GO:0016491">
    <property type="term" value="F:oxidoreductase activity"/>
    <property type="evidence" value="ECO:0007669"/>
    <property type="project" value="UniProtKB-KW"/>
</dbReference>